<dbReference type="GO" id="GO:0008483">
    <property type="term" value="F:transaminase activity"/>
    <property type="evidence" value="ECO:0007669"/>
    <property type="project" value="UniProtKB-KW"/>
</dbReference>
<dbReference type="SUPFAM" id="SSF53383">
    <property type="entry name" value="PLP-dependent transferases"/>
    <property type="match status" value="1"/>
</dbReference>
<keyword evidence="2" id="KW-0808">Transferase</keyword>
<evidence type="ECO:0000313" key="2">
    <source>
        <dbReference type="EMBL" id="ELR5216203.1"/>
    </source>
</evidence>
<organism evidence="2">
    <name type="scientific">Providencia rettgeri</name>
    <dbReference type="NCBI Taxonomy" id="587"/>
    <lineage>
        <taxon>Bacteria</taxon>
        <taxon>Pseudomonadati</taxon>
        <taxon>Pseudomonadota</taxon>
        <taxon>Gammaproteobacteria</taxon>
        <taxon>Enterobacterales</taxon>
        <taxon>Morganellaceae</taxon>
        <taxon>Providencia</taxon>
    </lineage>
</organism>
<accession>A0AAD2VPV8</accession>
<proteinExistence type="predicted"/>
<dbReference type="Gene3D" id="3.40.640.10">
    <property type="entry name" value="Type I PLP-dependent aspartate aminotransferase-like (Major domain)"/>
    <property type="match status" value="1"/>
</dbReference>
<name>A0AAD2VPV8_PRORE</name>
<dbReference type="PANTHER" id="PTHR46577">
    <property type="entry name" value="HTH-TYPE TRANSCRIPTIONAL REGULATORY PROTEIN GABR"/>
    <property type="match status" value="1"/>
</dbReference>
<dbReference type="CDD" id="cd00609">
    <property type="entry name" value="AAT_like"/>
    <property type="match status" value="1"/>
</dbReference>
<dbReference type="Pfam" id="PF00155">
    <property type="entry name" value="Aminotran_1_2"/>
    <property type="match status" value="1"/>
</dbReference>
<protein>
    <submittedName>
        <fullName evidence="2">PLP-dependent aminotransferase family protein</fullName>
    </submittedName>
</protein>
<reference evidence="2" key="1">
    <citation type="submission" date="2023-10" db="EMBL/GenBank/DDBJ databases">
        <authorList>
            <consortium name="Clinical and Environmental Microbiology Branch: Whole genome sequencing antimicrobial resistance pathogens in the healthcare setting"/>
        </authorList>
    </citation>
    <scope>NUCLEOTIDE SEQUENCE</scope>
    <source>
        <strain evidence="2">2020QW-00022</strain>
    </source>
</reference>
<dbReference type="InterPro" id="IPR051446">
    <property type="entry name" value="HTH_trans_reg/aminotransferase"/>
</dbReference>
<evidence type="ECO:0000313" key="3">
    <source>
        <dbReference type="EMBL" id="EMR4588390.1"/>
    </source>
</evidence>
<dbReference type="PANTHER" id="PTHR46577:SF1">
    <property type="entry name" value="HTH-TYPE TRANSCRIPTIONAL REGULATORY PROTEIN GABR"/>
    <property type="match status" value="1"/>
</dbReference>
<dbReference type="InterPro" id="IPR015424">
    <property type="entry name" value="PyrdxlP-dep_Trfase"/>
</dbReference>
<comment type="caution">
    <text evidence="2">The sequence shown here is derived from an EMBL/GenBank/DDBJ whole genome shotgun (WGS) entry which is preliminary data.</text>
</comment>
<feature type="domain" description="Aminotransferase class I/classII large" evidence="1">
    <location>
        <begin position="2"/>
        <end position="180"/>
    </location>
</feature>
<dbReference type="EMBL" id="ABEXCJ050000001">
    <property type="protein sequence ID" value="EMR4588390.1"/>
    <property type="molecule type" value="Genomic_DNA"/>
</dbReference>
<gene>
    <name evidence="3" type="ORF">M0K77_000657</name>
    <name evidence="2" type="ORF">M0K77_RS03285</name>
</gene>
<dbReference type="AlphaFoldDB" id="A0AAD2VPV8"/>
<dbReference type="EMBL" id="ABEXCJ040000001">
    <property type="protein sequence ID" value="ELR5216203.1"/>
    <property type="molecule type" value="Genomic_DNA"/>
</dbReference>
<keyword evidence="2" id="KW-0032">Aminotransferase</keyword>
<dbReference type="GO" id="GO:0030170">
    <property type="term" value="F:pyridoxal phosphate binding"/>
    <property type="evidence" value="ECO:0007669"/>
    <property type="project" value="InterPro"/>
</dbReference>
<sequence length="227" mass="25986">MVTPTHQSPTNAVLSLERRLSLLEWAHKQGSWIIEDDYDGEFHYQGRPLPALKSLDSQERVVYCGTFSKTLFPALRLSYIVVPPSAIERFKSTANILGNQCSVWQQQATSQFINDGHFLRHLRKMRNLYRQRKYFLIEAISEVLPNIFEIQPQSGGMHILVKLVNGKSAGDYVKLANEYGLKIESLNEWSIKNKVSPFLLLGFTNIKSKLEAVSLCDQLRIIDSKLF</sequence>
<evidence type="ECO:0000259" key="1">
    <source>
        <dbReference type="Pfam" id="PF00155"/>
    </source>
</evidence>
<dbReference type="InterPro" id="IPR015421">
    <property type="entry name" value="PyrdxlP-dep_Trfase_major"/>
</dbReference>
<dbReference type="InterPro" id="IPR004839">
    <property type="entry name" value="Aminotransferase_I/II_large"/>
</dbReference>